<name>A0A3B0Z533_9ZZZZ</name>
<dbReference type="Gene3D" id="3.40.50.300">
    <property type="entry name" value="P-loop containing nucleotide triphosphate hydrolases"/>
    <property type="match status" value="1"/>
</dbReference>
<evidence type="ECO:0000256" key="6">
    <source>
        <dbReference type="ARBA" id="ARBA00022932"/>
    </source>
</evidence>
<evidence type="ECO:0000256" key="7">
    <source>
        <dbReference type="ARBA" id="ARBA00049244"/>
    </source>
</evidence>
<proteinExistence type="predicted"/>
<gene>
    <name evidence="9" type="ORF">MNBD_GAMMA16-760</name>
</gene>
<evidence type="ECO:0000256" key="4">
    <source>
        <dbReference type="ARBA" id="ARBA00022695"/>
    </source>
</evidence>
<dbReference type="EC" id="2.7.7.7" evidence="1"/>
<keyword evidence="4 9" id="KW-0548">Nucleotidyltransferase</keyword>
<dbReference type="GO" id="GO:0006261">
    <property type="term" value="P:DNA-templated DNA replication"/>
    <property type="evidence" value="ECO:0007669"/>
    <property type="project" value="TreeGrafter"/>
</dbReference>
<dbReference type="Pfam" id="PF09115">
    <property type="entry name" value="DNApol3-delta_C"/>
    <property type="match status" value="1"/>
</dbReference>
<dbReference type="InterPro" id="IPR050238">
    <property type="entry name" value="DNA_Rep/Repair_Clamp_Loader"/>
</dbReference>
<organism evidence="9">
    <name type="scientific">hydrothermal vent metagenome</name>
    <dbReference type="NCBI Taxonomy" id="652676"/>
    <lineage>
        <taxon>unclassified sequences</taxon>
        <taxon>metagenomes</taxon>
        <taxon>ecological metagenomes</taxon>
    </lineage>
</organism>
<reference evidence="9" key="1">
    <citation type="submission" date="2018-06" db="EMBL/GenBank/DDBJ databases">
        <authorList>
            <person name="Zhirakovskaya E."/>
        </authorList>
    </citation>
    <scope>NUCLEOTIDE SEQUENCE</scope>
</reference>
<dbReference type="SUPFAM" id="SSF52540">
    <property type="entry name" value="P-loop containing nucleoside triphosphate hydrolases"/>
    <property type="match status" value="1"/>
</dbReference>
<feature type="domain" description="DNA polymerase III delta subunit C-terminal" evidence="8">
    <location>
        <begin position="208"/>
        <end position="318"/>
    </location>
</feature>
<evidence type="ECO:0000256" key="1">
    <source>
        <dbReference type="ARBA" id="ARBA00012417"/>
    </source>
</evidence>
<dbReference type="InterPro" id="IPR015199">
    <property type="entry name" value="DNA_pol_III_delta_C"/>
</dbReference>
<keyword evidence="3 9" id="KW-0808">Transferase</keyword>
<dbReference type="GO" id="GO:0003677">
    <property type="term" value="F:DNA binding"/>
    <property type="evidence" value="ECO:0007669"/>
    <property type="project" value="InterPro"/>
</dbReference>
<dbReference type="InterPro" id="IPR004622">
    <property type="entry name" value="DNA_pol_HolB"/>
</dbReference>
<evidence type="ECO:0000313" key="9">
    <source>
        <dbReference type="EMBL" id="VAW84160.1"/>
    </source>
</evidence>
<evidence type="ECO:0000259" key="8">
    <source>
        <dbReference type="Pfam" id="PF09115"/>
    </source>
</evidence>
<keyword evidence="6" id="KW-0239">DNA-directed DNA polymerase</keyword>
<dbReference type="NCBIfam" id="TIGR00678">
    <property type="entry name" value="holB"/>
    <property type="match status" value="1"/>
</dbReference>
<evidence type="ECO:0000256" key="3">
    <source>
        <dbReference type="ARBA" id="ARBA00022679"/>
    </source>
</evidence>
<sequence>MIYPWQQSQWTSLLARIKQGSLPHALFFSGAAGLGKLDFAGEFSNYLCCEKPIKCQPCQHCNGCRLFLAGSHPDMVVVTLMEKKKQIGVDQIRELGEFLSLTAQKAKQKIVIIECADRMNVNAANSLLKNLEEPSGSTLIILVSHRIQALPATIISRCQIIQFYPPELKIATQWLSTQGTLELEAEVLLSLTRRAPLAALAMSNSGQVTTRSDCFRALIALFEQQSNPVKLAATWSKYGQVQLFIWLQSWLSDMIKLKMTTDHRFISNIDLIDALQTISDKIAIRELFKSYDLISESLRLTETQANSVLVLETLLINLSCMRTR</sequence>
<dbReference type="AlphaFoldDB" id="A0A3B0Z533"/>
<dbReference type="EMBL" id="UOFO01000034">
    <property type="protein sequence ID" value="VAW84160.1"/>
    <property type="molecule type" value="Genomic_DNA"/>
</dbReference>
<protein>
    <recommendedName>
        <fullName evidence="2">DNA polymerase III subunit delta'</fullName>
        <ecNumber evidence="1">2.7.7.7</ecNumber>
    </recommendedName>
</protein>
<dbReference type="GO" id="GO:0009360">
    <property type="term" value="C:DNA polymerase III complex"/>
    <property type="evidence" value="ECO:0007669"/>
    <property type="project" value="InterPro"/>
</dbReference>
<evidence type="ECO:0000256" key="2">
    <source>
        <dbReference type="ARBA" id="ARBA00014363"/>
    </source>
</evidence>
<dbReference type="PANTHER" id="PTHR11669">
    <property type="entry name" value="REPLICATION FACTOR C / DNA POLYMERASE III GAMMA-TAU SUBUNIT"/>
    <property type="match status" value="1"/>
</dbReference>
<dbReference type="Gene3D" id="1.20.272.10">
    <property type="match status" value="1"/>
</dbReference>
<dbReference type="InterPro" id="IPR027417">
    <property type="entry name" value="P-loop_NTPase"/>
</dbReference>
<keyword evidence="5" id="KW-0235">DNA replication</keyword>
<evidence type="ECO:0000256" key="5">
    <source>
        <dbReference type="ARBA" id="ARBA00022705"/>
    </source>
</evidence>
<comment type="catalytic activity">
    <reaction evidence="7">
        <text>DNA(n) + a 2'-deoxyribonucleoside 5'-triphosphate = DNA(n+1) + diphosphate</text>
        <dbReference type="Rhea" id="RHEA:22508"/>
        <dbReference type="Rhea" id="RHEA-COMP:17339"/>
        <dbReference type="Rhea" id="RHEA-COMP:17340"/>
        <dbReference type="ChEBI" id="CHEBI:33019"/>
        <dbReference type="ChEBI" id="CHEBI:61560"/>
        <dbReference type="ChEBI" id="CHEBI:173112"/>
        <dbReference type="EC" id="2.7.7.7"/>
    </reaction>
</comment>
<dbReference type="NCBIfam" id="NF004310">
    <property type="entry name" value="PRK05707.1"/>
    <property type="match status" value="1"/>
</dbReference>
<dbReference type="Pfam" id="PF13177">
    <property type="entry name" value="DNA_pol3_delta2"/>
    <property type="match status" value="1"/>
</dbReference>
<dbReference type="PANTHER" id="PTHR11669:SF8">
    <property type="entry name" value="DNA POLYMERASE III SUBUNIT DELTA"/>
    <property type="match status" value="1"/>
</dbReference>
<accession>A0A3B0Z533</accession>
<dbReference type="GO" id="GO:0008408">
    <property type="term" value="F:3'-5' exonuclease activity"/>
    <property type="evidence" value="ECO:0007669"/>
    <property type="project" value="InterPro"/>
</dbReference>
<dbReference type="GO" id="GO:0003887">
    <property type="term" value="F:DNA-directed DNA polymerase activity"/>
    <property type="evidence" value="ECO:0007669"/>
    <property type="project" value="UniProtKB-KW"/>
</dbReference>